<dbReference type="EMBL" id="LXQA010191066">
    <property type="protein sequence ID" value="MCI31906.1"/>
    <property type="molecule type" value="Genomic_DNA"/>
</dbReference>
<name>A0A392R7R5_9FABA</name>
<evidence type="ECO:0000313" key="1">
    <source>
        <dbReference type="EMBL" id="MCI31906.1"/>
    </source>
</evidence>
<feature type="non-terminal residue" evidence="1">
    <location>
        <position position="38"/>
    </location>
</feature>
<keyword evidence="2" id="KW-1185">Reference proteome</keyword>
<organism evidence="1 2">
    <name type="scientific">Trifolium medium</name>
    <dbReference type="NCBI Taxonomy" id="97028"/>
    <lineage>
        <taxon>Eukaryota</taxon>
        <taxon>Viridiplantae</taxon>
        <taxon>Streptophyta</taxon>
        <taxon>Embryophyta</taxon>
        <taxon>Tracheophyta</taxon>
        <taxon>Spermatophyta</taxon>
        <taxon>Magnoliopsida</taxon>
        <taxon>eudicotyledons</taxon>
        <taxon>Gunneridae</taxon>
        <taxon>Pentapetalae</taxon>
        <taxon>rosids</taxon>
        <taxon>fabids</taxon>
        <taxon>Fabales</taxon>
        <taxon>Fabaceae</taxon>
        <taxon>Papilionoideae</taxon>
        <taxon>50 kb inversion clade</taxon>
        <taxon>NPAAA clade</taxon>
        <taxon>Hologalegina</taxon>
        <taxon>IRL clade</taxon>
        <taxon>Trifolieae</taxon>
        <taxon>Trifolium</taxon>
    </lineage>
</organism>
<sequence length="38" mass="3887">MQSNLWKGGGLLAAASNGGWGHGWGVRLGLVIGVTMSF</sequence>
<accession>A0A392R7R5</accession>
<comment type="caution">
    <text evidence="1">The sequence shown here is derived from an EMBL/GenBank/DDBJ whole genome shotgun (WGS) entry which is preliminary data.</text>
</comment>
<dbReference type="Proteomes" id="UP000265520">
    <property type="component" value="Unassembled WGS sequence"/>
</dbReference>
<protein>
    <submittedName>
        <fullName evidence="1">Uncharacterized protein</fullName>
    </submittedName>
</protein>
<dbReference type="AlphaFoldDB" id="A0A392R7R5"/>
<evidence type="ECO:0000313" key="2">
    <source>
        <dbReference type="Proteomes" id="UP000265520"/>
    </source>
</evidence>
<reference evidence="1 2" key="1">
    <citation type="journal article" date="2018" name="Front. Plant Sci.">
        <title>Red Clover (Trifolium pratense) and Zigzag Clover (T. medium) - A Picture of Genomic Similarities and Differences.</title>
        <authorList>
            <person name="Dluhosova J."/>
            <person name="Istvanek J."/>
            <person name="Nedelnik J."/>
            <person name="Repkova J."/>
        </authorList>
    </citation>
    <scope>NUCLEOTIDE SEQUENCE [LARGE SCALE GENOMIC DNA]</scope>
    <source>
        <strain evidence="2">cv. 10/8</strain>
        <tissue evidence="1">Leaf</tissue>
    </source>
</reference>
<proteinExistence type="predicted"/>